<dbReference type="KEGG" id="sze:AW14_06790"/>
<keyword evidence="2" id="KW-1185">Reference proteome</keyword>
<evidence type="ECO:0000313" key="1">
    <source>
        <dbReference type="EMBL" id="AJR03387.1"/>
    </source>
</evidence>
<organism evidence="1 2">
    <name type="scientific">Siansivirga zeaxanthinifaciens CC-SAMT-1</name>
    <dbReference type="NCBI Taxonomy" id="1454006"/>
    <lineage>
        <taxon>Bacteria</taxon>
        <taxon>Pseudomonadati</taxon>
        <taxon>Bacteroidota</taxon>
        <taxon>Flavobacteriia</taxon>
        <taxon>Flavobacteriales</taxon>
        <taxon>Flavobacteriaceae</taxon>
        <taxon>Siansivirga</taxon>
    </lineage>
</organism>
<proteinExistence type="predicted"/>
<reference evidence="1 2" key="1">
    <citation type="submission" date="2014-02" db="EMBL/GenBank/DDBJ databases">
        <authorList>
            <person name="Young C.-C."/>
            <person name="Hameed A."/>
            <person name="Huang H.-C."/>
            <person name="Shahina M."/>
        </authorList>
    </citation>
    <scope>NUCLEOTIDE SEQUENCE [LARGE SCALE GENOMIC DNA]</scope>
    <source>
        <strain evidence="1 2">CC-SAMT-1</strain>
    </source>
</reference>
<name>A0A0C5WAP3_9FLAO</name>
<gene>
    <name evidence="1" type="ORF">AW14_06790</name>
</gene>
<evidence type="ECO:0000313" key="2">
    <source>
        <dbReference type="Proteomes" id="UP000032229"/>
    </source>
</evidence>
<dbReference type="STRING" id="1454006.AW14_06790"/>
<protein>
    <submittedName>
        <fullName evidence="1">Uncharacterized protein</fullName>
    </submittedName>
</protein>
<sequence length="61" mass="6512">MILSFVNPSLSSRVGGGIISLINFSISLIREIGHNGLVYGKLRACERGFSEGKSDASKQSN</sequence>
<dbReference type="EMBL" id="CP007202">
    <property type="protein sequence ID" value="AJR03387.1"/>
    <property type="molecule type" value="Genomic_DNA"/>
</dbReference>
<dbReference type="AlphaFoldDB" id="A0A0C5WAP3"/>
<dbReference type="HOGENOM" id="CLU_2920255_0_0_10"/>
<accession>A0A0C5WAP3</accession>
<dbReference type="Proteomes" id="UP000032229">
    <property type="component" value="Chromosome"/>
</dbReference>